<dbReference type="EMBL" id="JACHOO010000019">
    <property type="protein sequence ID" value="MBB5755288.1"/>
    <property type="molecule type" value="Genomic_DNA"/>
</dbReference>
<dbReference type="Proteomes" id="UP000523821">
    <property type="component" value="Unassembled WGS sequence"/>
</dbReference>
<evidence type="ECO:0008006" key="3">
    <source>
        <dbReference type="Google" id="ProtNLM"/>
    </source>
</evidence>
<dbReference type="RefSeq" id="WP_183858720.1">
    <property type="nucleotide sequence ID" value="NZ_JACHOO010000019.1"/>
</dbReference>
<proteinExistence type="predicted"/>
<keyword evidence="2" id="KW-1185">Reference proteome</keyword>
<sequence length="105" mass="10391">MANRHRGEIEAVLDGRPHTLVLTLGGLAELEAAFGAEDLAALAARFSEGRFAARDLVRVIGAGLRGAGTAVSDAEVAAMRAEGGAAGFAAIVAALLSATFGGGDG</sequence>
<reference evidence="1 2" key="1">
    <citation type="submission" date="2020-08" db="EMBL/GenBank/DDBJ databases">
        <title>Genomic Encyclopedia of Type Strains, Phase IV (KMG-IV): sequencing the most valuable type-strain genomes for metagenomic binning, comparative biology and taxonomic classification.</title>
        <authorList>
            <person name="Goeker M."/>
        </authorList>
    </citation>
    <scope>NUCLEOTIDE SEQUENCE [LARGE SCALE GENOMIC DNA]</scope>
    <source>
        <strain evidence="1 2">DSM 16268</strain>
    </source>
</reference>
<organism evidence="1 2">
    <name type="scientific">Prosthecomicrobium pneumaticum</name>
    <dbReference type="NCBI Taxonomy" id="81895"/>
    <lineage>
        <taxon>Bacteria</taxon>
        <taxon>Pseudomonadati</taxon>
        <taxon>Pseudomonadota</taxon>
        <taxon>Alphaproteobacteria</taxon>
        <taxon>Hyphomicrobiales</taxon>
        <taxon>Kaistiaceae</taxon>
        <taxon>Prosthecomicrobium</taxon>
    </lineage>
</organism>
<protein>
    <recommendedName>
        <fullName evidence="3">Transfer Agent</fullName>
    </recommendedName>
</protein>
<evidence type="ECO:0000313" key="2">
    <source>
        <dbReference type="Proteomes" id="UP000523821"/>
    </source>
</evidence>
<evidence type="ECO:0000313" key="1">
    <source>
        <dbReference type="EMBL" id="MBB5755288.1"/>
    </source>
</evidence>
<dbReference type="InterPro" id="IPR021791">
    <property type="entry name" value="Phage_TAC_11"/>
</dbReference>
<name>A0A7W9L468_9HYPH</name>
<gene>
    <name evidence="1" type="ORF">GGQ63_004391</name>
</gene>
<comment type="caution">
    <text evidence="1">The sequence shown here is derived from an EMBL/GenBank/DDBJ whole genome shotgun (WGS) entry which is preliminary data.</text>
</comment>
<dbReference type="Pfam" id="PF11836">
    <property type="entry name" value="Phage_TAC_11"/>
    <property type="match status" value="1"/>
</dbReference>
<dbReference type="AlphaFoldDB" id="A0A7W9L468"/>
<accession>A0A7W9L468</accession>